<dbReference type="Proteomes" id="UP000579904">
    <property type="component" value="Unassembled WGS sequence"/>
</dbReference>
<dbReference type="SUPFAM" id="SSF46966">
    <property type="entry name" value="Spectrin repeat"/>
    <property type="match status" value="30"/>
</dbReference>
<evidence type="ECO:0000256" key="3">
    <source>
        <dbReference type="ARBA" id="ARBA00022737"/>
    </source>
</evidence>
<dbReference type="Pfam" id="PF00307">
    <property type="entry name" value="CH"/>
    <property type="match status" value="1"/>
</dbReference>
<keyword evidence="6" id="KW-0539">Nucleus</keyword>
<evidence type="ECO:0000313" key="10">
    <source>
        <dbReference type="EMBL" id="NXU73568.1"/>
    </source>
</evidence>
<feature type="coiled-coil region" evidence="7">
    <location>
        <begin position="2120"/>
        <end position="2147"/>
    </location>
</feature>
<dbReference type="Gene3D" id="1.20.58.60">
    <property type="match status" value="20"/>
</dbReference>
<dbReference type="FunFam" id="1.20.58.60:FF:000139">
    <property type="entry name" value="nesprin-1 isoform X1"/>
    <property type="match status" value="1"/>
</dbReference>
<evidence type="ECO:0000256" key="5">
    <source>
        <dbReference type="ARBA" id="ARBA00023203"/>
    </source>
</evidence>
<feature type="region of interest" description="Disordered" evidence="8">
    <location>
        <begin position="5726"/>
        <end position="5761"/>
    </location>
</feature>
<keyword evidence="7" id="KW-0175">Coiled coil</keyword>
<dbReference type="FunFam" id="1.20.58.60:FF:000231">
    <property type="entry name" value="Spectrin repeat containing, nuclear envelope 1a"/>
    <property type="match status" value="1"/>
</dbReference>
<dbReference type="Pfam" id="PF25034">
    <property type="entry name" value="Spectrin_SYNE1"/>
    <property type="match status" value="1"/>
</dbReference>
<dbReference type="SMART" id="SM01115">
    <property type="entry name" value="cwf21"/>
    <property type="match status" value="1"/>
</dbReference>
<dbReference type="SMART" id="SM00150">
    <property type="entry name" value="SPEC"/>
    <property type="match status" value="22"/>
</dbReference>
<accession>A0A7L3NAH7</accession>
<feature type="coiled-coil region" evidence="7">
    <location>
        <begin position="4625"/>
        <end position="4673"/>
    </location>
</feature>
<feature type="non-terminal residue" evidence="10">
    <location>
        <position position="5761"/>
    </location>
</feature>
<feature type="coiled-coil region" evidence="7">
    <location>
        <begin position="5018"/>
        <end position="5045"/>
    </location>
</feature>
<dbReference type="InterPro" id="IPR057057">
    <property type="entry name" value="Spectrin_SYNE1"/>
</dbReference>
<dbReference type="Pfam" id="PF25803">
    <property type="entry name" value="Spectrin_SYNE1_2"/>
    <property type="match status" value="1"/>
</dbReference>
<dbReference type="GO" id="GO:0003779">
    <property type="term" value="F:actin binding"/>
    <property type="evidence" value="ECO:0007669"/>
    <property type="project" value="UniProtKB-KW"/>
</dbReference>
<feature type="non-terminal residue" evidence="10">
    <location>
        <position position="1"/>
    </location>
</feature>
<dbReference type="FunFam" id="1.20.58.60:FF:000386">
    <property type="entry name" value="Spectrin repeat containing, nuclear envelope 1a"/>
    <property type="match status" value="1"/>
</dbReference>
<dbReference type="InterPro" id="IPR057932">
    <property type="entry name" value="Spectrin_SYNE1_3"/>
</dbReference>
<feature type="coiled-coil region" evidence="7">
    <location>
        <begin position="4147"/>
        <end position="4178"/>
    </location>
</feature>
<evidence type="ECO:0000256" key="8">
    <source>
        <dbReference type="SAM" id="MobiDB-lite"/>
    </source>
</evidence>
<gene>
    <name evidence="10" type="primary">Syne1_1</name>
    <name evidence="10" type="ORF">OREMEL_R03947</name>
</gene>
<dbReference type="FunFam" id="1.20.58.60:FF:000177">
    <property type="entry name" value="nesprin-1 isoform X5"/>
    <property type="match status" value="1"/>
</dbReference>
<dbReference type="CDD" id="cd21243">
    <property type="entry name" value="CH_SYNE1_rpt2"/>
    <property type="match status" value="1"/>
</dbReference>
<feature type="coiled-coil region" evidence="7">
    <location>
        <begin position="1119"/>
        <end position="1224"/>
    </location>
</feature>
<feature type="coiled-coil region" evidence="7">
    <location>
        <begin position="5277"/>
        <end position="5336"/>
    </location>
</feature>
<dbReference type="EMBL" id="VZUB01002840">
    <property type="protein sequence ID" value="NXU73568.1"/>
    <property type="molecule type" value="Genomic_DNA"/>
</dbReference>
<feature type="coiled-coil region" evidence="7">
    <location>
        <begin position="5495"/>
        <end position="5522"/>
    </location>
</feature>
<dbReference type="InterPro" id="IPR036872">
    <property type="entry name" value="CH_dom_sf"/>
</dbReference>
<evidence type="ECO:0000256" key="4">
    <source>
        <dbReference type="ARBA" id="ARBA00023136"/>
    </source>
</evidence>
<dbReference type="SUPFAM" id="SSF47576">
    <property type="entry name" value="Calponin-homology domain, CH-domain"/>
    <property type="match status" value="1"/>
</dbReference>
<evidence type="ECO:0000313" key="11">
    <source>
        <dbReference type="Proteomes" id="UP000579904"/>
    </source>
</evidence>
<keyword evidence="4" id="KW-0472">Membrane</keyword>
<name>A0A7L3NAH7_9AVES</name>
<evidence type="ECO:0000256" key="7">
    <source>
        <dbReference type="SAM" id="Coils"/>
    </source>
</evidence>
<protein>
    <submittedName>
        <fullName evidence="10">SYNE1 protein</fullName>
    </submittedName>
</protein>
<feature type="coiled-coil region" evidence="7">
    <location>
        <begin position="1505"/>
        <end position="1543"/>
    </location>
</feature>
<evidence type="ECO:0000256" key="2">
    <source>
        <dbReference type="ARBA" id="ARBA00022553"/>
    </source>
</evidence>
<evidence type="ECO:0000256" key="1">
    <source>
        <dbReference type="ARBA" id="ARBA00004126"/>
    </source>
</evidence>
<reference evidence="10 11" key="1">
    <citation type="submission" date="2019-09" db="EMBL/GenBank/DDBJ databases">
        <title>Bird 10,000 Genomes (B10K) Project - Family phase.</title>
        <authorList>
            <person name="Zhang G."/>
        </authorList>
    </citation>
    <scope>NUCLEOTIDE SEQUENCE [LARGE SCALE GENOMIC DNA]</scope>
    <source>
        <strain evidence="10">OUT-0002</strain>
    </source>
</reference>
<dbReference type="OrthoDB" id="18853at2759"/>
<dbReference type="GO" id="GO:0031965">
    <property type="term" value="C:nuclear membrane"/>
    <property type="evidence" value="ECO:0007669"/>
    <property type="project" value="UniProtKB-SubCell"/>
</dbReference>
<evidence type="ECO:0000256" key="6">
    <source>
        <dbReference type="ARBA" id="ARBA00023242"/>
    </source>
</evidence>
<feature type="coiled-coil region" evidence="7">
    <location>
        <begin position="1863"/>
        <end position="1924"/>
    </location>
</feature>
<feature type="coiled-coil region" evidence="7">
    <location>
        <begin position="5601"/>
        <end position="5675"/>
    </location>
</feature>
<organism evidence="10 11">
    <name type="scientific">Oreotrochilus melanogaster</name>
    <dbReference type="NCBI Taxonomy" id="689266"/>
    <lineage>
        <taxon>Eukaryota</taxon>
        <taxon>Metazoa</taxon>
        <taxon>Chordata</taxon>
        <taxon>Craniata</taxon>
        <taxon>Vertebrata</taxon>
        <taxon>Euteleostomi</taxon>
        <taxon>Archelosauria</taxon>
        <taxon>Archosauria</taxon>
        <taxon>Dinosauria</taxon>
        <taxon>Saurischia</taxon>
        <taxon>Theropoda</taxon>
        <taxon>Coelurosauria</taxon>
        <taxon>Aves</taxon>
        <taxon>Neognathae</taxon>
        <taxon>Neoaves</taxon>
        <taxon>Strisores</taxon>
        <taxon>Apodiformes</taxon>
        <taxon>Trochilidae</taxon>
        <taxon>Oreotrochilus</taxon>
    </lineage>
</organism>
<feature type="domain" description="Calponin-homology (CH)" evidence="9">
    <location>
        <begin position="76"/>
        <end position="181"/>
    </location>
</feature>
<dbReference type="FunFam" id="1.10.418.10:FF:000033">
    <property type="entry name" value="nesprin-1 isoform X1"/>
    <property type="match status" value="1"/>
</dbReference>
<keyword evidence="5" id="KW-0009">Actin-binding</keyword>
<dbReference type="PROSITE" id="PS50021">
    <property type="entry name" value="CH"/>
    <property type="match status" value="1"/>
</dbReference>
<comment type="caution">
    <text evidence="10">The sequence shown here is derived from an EMBL/GenBank/DDBJ whole genome shotgun (WGS) entry which is preliminary data.</text>
</comment>
<feature type="coiled-coil region" evidence="7">
    <location>
        <begin position="1255"/>
        <end position="1316"/>
    </location>
</feature>
<feature type="coiled-coil region" evidence="7">
    <location>
        <begin position="4012"/>
        <end position="4061"/>
    </location>
</feature>
<dbReference type="InterPro" id="IPR001589">
    <property type="entry name" value="Actinin_actin-bd_CS"/>
</dbReference>
<dbReference type="PROSITE" id="PS00020">
    <property type="entry name" value="ACTININ_2"/>
    <property type="match status" value="1"/>
</dbReference>
<dbReference type="InterPro" id="IPR013170">
    <property type="entry name" value="mRNA_splic_Cwf21_dom"/>
</dbReference>
<dbReference type="InterPro" id="IPR002017">
    <property type="entry name" value="Spectrin_repeat"/>
</dbReference>
<dbReference type="InterPro" id="IPR018159">
    <property type="entry name" value="Spectrin/alpha-actinin"/>
</dbReference>
<feature type="coiled-coil region" evidence="7">
    <location>
        <begin position="4355"/>
        <end position="4408"/>
    </location>
</feature>
<keyword evidence="2" id="KW-0597">Phosphoprotein</keyword>
<feature type="compositionally biased region" description="Polar residues" evidence="8">
    <location>
        <begin position="5751"/>
        <end position="5761"/>
    </location>
</feature>
<dbReference type="InterPro" id="IPR001715">
    <property type="entry name" value="CH_dom"/>
</dbReference>
<evidence type="ECO:0000259" key="9">
    <source>
        <dbReference type="PROSITE" id="PS50021"/>
    </source>
</evidence>
<keyword evidence="3" id="KW-0677">Repeat</keyword>
<feature type="coiled-coil region" evidence="7">
    <location>
        <begin position="4934"/>
        <end position="4968"/>
    </location>
</feature>
<feature type="coiled-coil region" evidence="7">
    <location>
        <begin position="3274"/>
        <end position="3301"/>
    </location>
</feature>
<proteinExistence type="predicted"/>
<dbReference type="Gene3D" id="1.10.418.10">
    <property type="entry name" value="Calponin-like domain"/>
    <property type="match status" value="2"/>
</dbReference>
<dbReference type="CDD" id="cd00176">
    <property type="entry name" value="SPEC"/>
    <property type="match status" value="3"/>
</dbReference>
<dbReference type="PANTHER" id="PTHR14514:SF3">
    <property type="entry name" value="NESPRIN-1"/>
    <property type="match status" value="1"/>
</dbReference>
<dbReference type="Pfam" id="PF00435">
    <property type="entry name" value="Spectrin"/>
    <property type="match status" value="3"/>
</dbReference>
<dbReference type="FunFam" id="1.20.58.60:FF:000181">
    <property type="entry name" value="Spectrin repeat containing, nuclear envelope 1a"/>
    <property type="match status" value="1"/>
</dbReference>
<dbReference type="InterPro" id="IPR047291">
    <property type="entry name" value="CH_SYNE1_rpt2"/>
</dbReference>
<dbReference type="SMART" id="SM00033">
    <property type="entry name" value="CH"/>
    <property type="match status" value="1"/>
</dbReference>
<dbReference type="PANTHER" id="PTHR14514">
    <property type="entry name" value="PKA ANCHORING PROTEIN"/>
    <property type="match status" value="1"/>
</dbReference>
<comment type="subcellular location">
    <subcellularLocation>
        <location evidence="1">Nucleus membrane</location>
    </subcellularLocation>
</comment>
<feature type="coiled-coil region" evidence="7">
    <location>
        <begin position="3078"/>
        <end position="3112"/>
    </location>
</feature>
<keyword evidence="11" id="KW-1185">Reference proteome</keyword>
<feature type="coiled-coil region" evidence="7">
    <location>
        <begin position="2001"/>
        <end position="2031"/>
    </location>
</feature>
<sequence length="5761" mass="661966">QIKLVNINSTDIADGRPSIVLGLVWTIILYFQIEELTSNLPQLQSLSNSASSVESVVSSETASPPSKRKVVTKVQGSARKALLKWIQYTAAKQVGIEIKDFGQSWRSGVAFHSVIHAIRPDLVDMEKVRARSNRENLEEAFTLAEAELGIPRLLDPEDVDVDKPDEKSIMTYVAQFLKYYPDPQHTVTDVQENDKEDRLMLRELKVWTEQFERDLARAQVAETSLQEKYQSFKHFRVQYEVKRKQIELATQSLRKDGKLSLDQAMVKQAWERVSSRLFDWHIHLDKSLPAPLGTIGTWLYRAEAALREEVTIQQAHEETANIIHRKLEHLKDLLKNIDGNKKAFHEIHRTRSVNGVPVPPDQLEDMAERFNFVVSSSELHLLKMEFLELKYRLLSLLVLAESKLKSWIVKYGRRESVELLLQNYIAVIENSKFFEQYEVTYQVLKRAAEMYAKAQGSVEEVENVMKFMSETTAQWRNLSVEVRSVRSMLEEVILNWDRYSSTVAGLQAWLEDAEKMLNQPEHSKKDFFRHLPHWIQQHTAMNDAGNFLIETCDETISRDLKQQLLLLNGRWRELFMEVKQYARADELDKMRKEYSDGVAHLTAFIDGSNSKFSVPIEVSFLDVKRFVQDLENIKQKLPSMETQYKMVTRAAQLVTKEVSQEEVNEMLGILTRIKEQLNKVKEYSCTLLYECQNLLSPLEELEKQITHFYESLEKVNEIISIVDLEAQPTTVLKQKAQDLVAYQENCKKDLSLIERNSQSILQRVTSSEVIQHFHQSTFQKKVTQVQITFQNMVRKAGEWRKNIEANSRLMKKFEESRAELEKVIQIANCCLKEKGNPEELLRKHSEFFNQLDQRVLNAFLKACDELTDILPEQEQHNLQEAVRKLHRQWKDLQTEAPYHLIHLKIEAQRSKFLVTVEECKAELARQNKVLSREGNERMIKEHMLFFGDKGSYQLCEKRLQRMEELCQKLPVSDPVRATLDSSQRILKELKSQIDSTFVKLTQHSDTWKGYKNRFSELENWILSTEKELKKIKENVNDTAKYKQCKASVGEIRKHINKQGENHIWLKSRLAVLTAVCPDLEAKKTEDELCKLSSDFKGLLDLLAEIEKTLGIVGDCVQYKEEVKSAIEDLINNSKEAQAEAEKILDTESLLQAQQLLLHHQQRTRRLRAKRQDVQQQISQAKQLQIEGGLPSAMQEDLQKLEGTLENMQQTMEKREEQLKVTINKWEQFERDKETVVKYLSQASSALERILNFSSLESLSSELDQTKELSKQTEAMAVQAKNLVKNSSEIQLGSKNKQSLQRQAKSIQEQVKKVEVTLEEDIKSMEMVKNKWEHFGNNFEALSIWIAAQEKELETLETSSSPLDIQISQIKVIIKEIDGKITAISKLEEEAESFSQCVTSGECAHIKAKLTQVKRYWEELRDHAQRLEGKITGNASSQQKYEDSLKQVRQTVTDFEAKLAEPLTSCSSAAATYAALQDCTDLCHTVEKLSNTLTSLSACARKVADKEKAAQEVTALQQKYEKVLEKAKEKQTLLETLLANWQKQEKELSAFQTWLEGCEDTANPLEQNVSSDRVKLEGELQSLQDLRADIGFHASVYARLLQLNESLFPTASEQCVKAIKERFEDLDKRWKALPQTADKRISFLQSLVEEHRQFDELLLSFSDWIKKFLAELQATSEINTADQQLAASHNKNHSMEVESKKQQLQSLKEHVDKLCSFSCPEDQQTLQGKTEDCFQMFQEASQITCQRQEALDQLRVFLELHGAASGVLHQLRQTVEKTENMDKAKSELLENKLNVVIQDLHKLESVAISLDGSLTKAQYHLKHSISEQRTSCRAVVDNLCLELEAVQSLLGTKQSEAQALGALQRSFMERKEQLLKSLEDTEEKADKEGLKEVTLQALQQRLRIFNQLDEELNSHQHELQWLMDKAKLIAQKDITLAPEIDKEINCLDSLWQDTKKAIHEKKEQSCILIDLMKEYQSLKSTVMKVIDNADTASVIKSIWKDHDDVRRTLSKHEAAKNDLSDKQKDLDAFTNKGKHLLAELKRVQNCDPSAIKTDMNCTVDKWLDVSERIESNIDQLSLSLSLWDDILKTGDEMDGWCNKCISQLNEGISNLSNSQRMEVLLKDFQSEVKDKELKLEQLSSKISDLKELTNSQEPPADLQFIESDLRQKLEHTKEMSVTAKETLKDFSTQKTQLQKSIDEMTDWLTKLEETLLCCAPNLDPESLNKVKEIQKDLQLQQSSIDSTCENLNSLCRKYHSVELESLGATVTSLLKKYEAVNHLCSRTQASMQESLEKHFLHSMQEFQEWFSGVKAAVKETSDRSGDSKAIEAKLHELQSVLDSVSEGQKKLDAACKEGESLYACLPKASVNHIQEQIAKSNQNFQEFLNRCLNDKKALEACASHLGSFEDQHKKLGLWIRDMEERISTEALGESKQLIHEKKKEVQKVEKFLEELLNSRESFDKLSQMAQTLNEEGHGAGREVRLASQHLSNYQNMVKAVKEKLRACQLALQEHLALEEALQSMWSWVKEVQDKLASSESTVGSKATLERRLTQIQEILLLKGDGEVKLNMAIGKGEQALRSSNEEGQKVIQTELQTLKDMWNDIISTSVNWQSCLESVISQWNEYLERKNQLEQWLEKLDHKVEQPLEPQIGLKEKFALLDHFQAIVSEIEDHSGDLQQLSEKAVELYEKTKDDSFGEAAQEELKMQFNDITTVAKEKMRKVEDIVKDHLLYLDAVHEFTDWLHSAKEELHRWSDASGDAATIQKKLAKINKFADLHDIVMHRAVQGLFPSSTVEMYDLRSEWEQWEESALRSQSRLRDVLSQMALSEREFAARVAKLEEALQRLGGLLSGWAQSLGPLDSRHTDAEIVESWRREKETLDALVKSEHMTDEIKTQLNDLCRFSRDLSTHSSKVSGLIKEYNSLCLQASKGCQSKEQILQQRFRAAFRDFQQWLVNAKVTTAKCFDVPENVSEASASLQKIQEFLSESENGQQKLNLLASKGELLCSVLPKEKAKVIRDKSATAKEDWKKFITTLHQTESALENLKIQMKDFEATAEPLQEWLTTTETMVQGSSSRLHDLPSKRREQQKLQSVLEEISCHEHQLNRLKEKAQQLWEEQAVSKSFMRRVSQLSSQYLTLSNLTKEKVSRMDRVVAEHQQFSHSIKDLQDWMADAVHMLNSYCHPTADKSVLDSRMLKLEGLLAVKQEKEIQMKMVLTRGESVLQNTSPEGVPVIERQLQSLKDGWASLLSACIQCKSQLEGALSKWTSYQDGVRQFSSWMDKVEASMNASERQYAELREKTAALSKAKLLNEEVLSHSSLLETIETKGSGMAEHYVTQLELQDLQERYKFLKDRAREMVTKAEGLLKLHQEYQKNLKTFEIWLGKEQDCLSHLDGDAQKQEATLRDLQELQVHCAEGQALLNAAVHTREEVIPWGIPQVEDRALESLRQDWQVYQHKLSEARSQLNTTVSRLRLMEKKFQKVNDWLTDLEKKVTIRTGRQSGRATKEMQLQQMKKWHEEITIYKDDVEEVGVLAQQILEENLAASRMGSQATQLTSRYQTLLLHVLEQIKFLEEEIRCMEESELAFSAYTNWYGATNKNFRNVIIKSDVVDKTAMEKKVQKLELLLGDMDIGHSLLKSAREKGERAIKYMVENEVDQLRKEIGDYVEQLEELAGSIRKEYMTSEKCLQLAKEFSDKYKAQTQWVIEYQAVLHAPAEPKSELYEKKAQLSKYKSIQQTVLSQEPSIKSVIEKGEALFDLVNDVTLKNSIQDLQSSYQELCSTTKAYVETLEVRVKEHEDYNSDLQEGERWLLQMSSRLVSPDLVESNNLEMITQQLANHKAIMEEIAGFEDRLNNLKSKGDYLISQCTEHLQAKFKQNIQSHLQGTRDSYSAICSTAQRVYQSLEHELQKHVNHQDTLQQCQTWLTTVQSELKPTTWPPFSLADAVKQVKHFRALQEQANTYLDLLCSMCDLSDATVKSTATDIQQIKQTIEQQIMQSQYLAQGWEEIKQMKAELWIYFQDADQQLQNLKRRRAELELNIAQNMVLQVKEFNQKLQSKQSALSSVTEKMNKLTQGQESPEHKETGELSNQWLDLCLQAHSLLVQREEDLQRTRDYHDRMNVVEGFLEKLTKEWDNLARSDAESTNVHLEALQKLALALQERRFALEDLKDQKQKMMEHLNLDDKELVKEQFGHFEQRWTQLEDLVKRKIQVSISTLEELSLVHSKFQELMEWAEEQQPSVSEALKESPPPDLAQCLLMDHLSICSDLEAKQLVLKMLVKDADRVMTNLGLNERQDLQKALSDAQHHINCLSDLVGQRRKHLNKALSEKTQFLMAVFQASNQIHQHEKKVTFPEHICLLPEDVNKQIRTCKNEQANLKAYQNEVTGLWAQGRDLMKEATEQEKSEVLGKLQELQNAYDTVLQKCNQRLLDLEKNIVSRKYFKEDLDKACHWLKQADIVTFPEVNVMNSNSELCTQLSKYQQILEQSPEYENLLLSLQRDGQEILPSLNEVDHSYLDEKLNVLPQQFNTVTALAKEKLYKVQEAIYARKEYASLIELTTKALTELEDEFINMDKAPAAVLAKEAVSLQQAYKDLLGEVVSLGTAVDELNQKKEAFRSTGQPWQPDEMLKLVTLYHKLKRQIEQKINMLEDTIEACQEHEKMCMQFEAQLEAVKKEQMKVNEETLPIEEKLKIYHSLVGSLQESGSLLKQITEHLEALSPQLDSSAYERANDQVQSWQEKLKSLHAAIGDTVMECENRLVQSIDFQTEICRSLDWLRWVKSELNGTLSLDLKLQSIQEEIRKVQIHQEEVQSSLRIMNALSNKEKEKYMKAKELIPSDLENTLAELTELDGEVQESIHMRQATLNKLYSLCQRYYQAMQIANDWLEDAQEFLHLARNGLDVENSEENLRSHVEFFSTESQFSNNLKELQGLVSEMEPFIQATAREQLMQNVAMLEEKANGTKQEAKNQQEQLQRCTSEWQAYQTARQKVIEVMNEAEKKLSEFSVAKAASSHEAEEKLLTHKTLVSVVNSFHEKITALEEKASQLEKVSNDASKATISRSMTTVWQRWTRLRNVAQEQEKILEDAVQQWKGFNDKIHKATIAIDQLQGRLPESSVEKASKTELLELLDYHGSFLLEVEHQLSSLGLLRQHAVSVLQDVEMKSPSQEDLPVMQEIKAMQDRCHNMQQKVKKGVKMVKQELKEREEVEVEINIVKSWIQETKEYLLSPDAEVDTQLQELQSLLSEVTTHRQAVEKMAEQQQNKYLGLYTILPSELSLHLAEVGLDLVTVQDQIQTKERETQQIKTLNQEFAQKIQGVANELNTILSKLKKKTNDIAQAKHEHKILGEELDSCSIKLLELDASIQDFAEQNVPLAKQLANRIGKLTALHQQTVQQAEYRAAKLSQAASHLEEYNEMLEFILKWIEKANILVHGSIIWNSSSQLRDQCKAYQNMLDESGEIHGDLEAMSERIEYLASVYCTEGMSQQVLELGRRTEELQQVIKMRLPSLQDAAKDMKKFEIELRALQAALEQAQATLTSPELGHLSLKEQLSHRQHLLSEMESLKPKVHTVQVCQSALRIPEEVVTGLPMCHSALRLQEEASRLQHTAIQQCNIMQATVVQYEQYEQEMKHLQQMIESAHHEIQDKPITTSNIQELQVQISHHELAQKIKGYQEQIASLNSKCKMLTMKAKHATMLLTVTEVEGLSEGMEELDSDLLPAHSAHPSVVMMTAGRCHTLLSPVTEESGEEGTNSEISSPPACRSPSPVANTDASVNQ</sequence>